<sequence>MYQALVHFILTVSNCKNNGKDAEKGILFVLLK</sequence>
<proteinExistence type="predicted"/>
<name>A0A6N3DBF4_9FIRM</name>
<organism evidence="1">
    <name type="scientific">Thomasclavelia ramosa</name>
    <dbReference type="NCBI Taxonomy" id="1547"/>
    <lineage>
        <taxon>Bacteria</taxon>
        <taxon>Bacillati</taxon>
        <taxon>Bacillota</taxon>
        <taxon>Erysipelotrichia</taxon>
        <taxon>Erysipelotrichales</taxon>
        <taxon>Coprobacillaceae</taxon>
        <taxon>Thomasclavelia</taxon>
    </lineage>
</organism>
<dbReference type="EMBL" id="CACRTL010000031">
    <property type="protein sequence ID" value="VYU24101.1"/>
    <property type="molecule type" value="Genomic_DNA"/>
</dbReference>
<evidence type="ECO:0000313" key="1">
    <source>
        <dbReference type="EMBL" id="VYU24101.1"/>
    </source>
</evidence>
<dbReference type="AlphaFoldDB" id="A0A6N3DBF4"/>
<gene>
    <name evidence="1" type="ORF">CRLFYP8_03293</name>
</gene>
<protein>
    <submittedName>
        <fullName evidence="1">Uncharacterized protein</fullName>
    </submittedName>
</protein>
<reference evidence="1" key="1">
    <citation type="submission" date="2019-11" db="EMBL/GenBank/DDBJ databases">
        <authorList>
            <person name="Feng L."/>
        </authorList>
    </citation>
    <scope>NUCLEOTIDE SEQUENCE</scope>
    <source>
        <strain evidence="1">CramosumLFYP8</strain>
    </source>
</reference>
<accession>A0A6N3DBF4</accession>